<dbReference type="EnsemblPlants" id="KQJ92972">
    <property type="protein sequence ID" value="KQJ92972"/>
    <property type="gene ID" value="BRADI_3g01955v3"/>
</dbReference>
<dbReference type="InParanoid" id="A0A0Q3F3E5"/>
<dbReference type="OrthoDB" id="422005at2759"/>
<gene>
    <name evidence="1" type="ORF">BRADI_3g01955v3</name>
</gene>
<dbReference type="Proteomes" id="UP000008810">
    <property type="component" value="Chromosome 3"/>
</dbReference>
<protein>
    <submittedName>
        <fullName evidence="1 2">Uncharacterized protein</fullName>
    </submittedName>
</protein>
<evidence type="ECO:0000313" key="2">
    <source>
        <dbReference type="EnsemblPlants" id="KQJ92972"/>
    </source>
</evidence>
<dbReference type="AlphaFoldDB" id="A0A0Q3F3E5"/>
<reference evidence="2" key="3">
    <citation type="submission" date="2018-08" db="UniProtKB">
        <authorList>
            <consortium name="EnsemblPlants"/>
        </authorList>
    </citation>
    <scope>IDENTIFICATION</scope>
    <source>
        <strain evidence="2">cv. Bd21</strain>
    </source>
</reference>
<dbReference type="Gramene" id="KQJ92972">
    <property type="protein sequence ID" value="KQJ92972"/>
    <property type="gene ID" value="BRADI_3g01955v3"/>
</dbReference>
<reference evidence="1" key="2">
    <citation type="submission" date="2017-06" db="EMBL/GenBank/DDBJ databases">
        <title>WGS assembly of Brachypodium distachyon.</title>
        <authorList>
            <consortium name="The International Brachypodium Initiative"/>
            <person name="Lucas S."/>
            <person name="Harmon-Smith M."/>
            <person name="Lail K."/>
            <person name="Tice H."/>
            <person name="Grimwood J."/>
            <person name="Bruce D."/>
            <person name="Barry K."/>
            <person name="Shu S."/>
            <person name="Lindquist E."/>
            <person name="Wang M."/>
            <person name="Pitluck S."/>
            <person name="Vogel J.P."/>
            <person name="Garvin D.F."/>
            <person name="Mockler T.C."/>
            <person name="Schmutz J."/>
            <person name="Rokhsar D."/>
            <person name="Bevan M.W."/>
        </authorList>
    </citation>
    <scope>NUCLEOTIDE SEQUENCE</scope>
    <source>
        <strain evidence="1">Bd21</strain>
    </source>
</reference>
<organism evidence="1">
    <name type="scientific">Brachypodium distachyon</name>
    <name type="common">Purple false brome</name>
    <name type="synonym">Trachynia distachya</name>
    <dbReference type="NCBI Taxonomy" id="15368"/>
    <lineage>
        <taxon>Eukaryota</taxon>
        <taxon>Viridiplantae</taxon>
        <taxon>Streptophyta</taxon>
        <taxon>Embryophyta</taxon>
        <taxon>Tracheophyta</taxon>
        <taxon>Spermatophyta</taxon>
        <taxon>Magnoliopsida</taxon>
        <taxon>Liliopsida</taxon>
        <taxon>Poales</taxon>
        <taxon>Poaceae</taxon>
        <taxon>BOP clade</taxon>
        <taxon>Pooideae</taxon>
        <taxon>Stipodae</taxon>
        <taxon>Brachypodieae</taxon>
        <taxon>Brachypodium</taxon>
    </lineage>
</organism>
<reference evidence="1 2" key="1">
    <citation type="journal article" date="2010" name="Nature">
        <title>Genome sequencing and analysis of the model grass Brachypodium distachyon.</title>
        <authorList>
            <consortium name="International Brachypodium Initiative"/>
        </authorList>
    </citation>
    <scope>NUCLEOTIDE SEQUENCE [LARGE SCALE GENOMIC DNA]</scope>
    <source>
        <strain evidence="1 2">Bd21</strain>
    </source>
</reference>
<sequence>MVGELTPLARATPSEIRARKRMEVVQLPLIVQPKQTKLYFCNAAKESDDIVLLYSGRSISLLRLTQSELCIVLIHLLYCK</sequence>
<proteinExistence type="predicted"/>
<name>A0A0Q3F3E5_BRADI</name>
<keyword evidence="3" id="KW-1185">Reference proteome</keyword>
<dbReference type="EMBL" id="CM000882">
    <property type="protein sequence ID" value="KQJ92972.1"/>
    <property type="molecule type" value="Genomic_DNA"/>
</dbReference>
<accession>A0A0Q3F3E5</accession>
<evidence type="ECO:0000313" key="3">
    <source>
        <dbReference type="Proteomes" id="UP000008810"/>
    </source>
</evidence>
<evidence type="ECO:0000313" key="1">
    <source>
        <dbReference type="EMBL" id="KQJ92972.1"/>
    </source>
</evidence>